<sequence length="233" mass="26472">MDETLQLKGMSKELSALLTAVDHRMPIKKNTFLFQQGEEISDLYVILSGRIQIGKISLDGRELTLRICTKGDIVGELAHTNDDVKYILNAKVIENGEVGVIKKQTLDEKLLTDPALTLEFLKLMNLSYRKDQTRFRDLVLHGKKGALYSTLIRLTNSYGIKTDNSILIDIHLTNQELANFCGTSRESVNRLLNELRRDDILKIEKGKITVFDLDYLKEEINCENCPLVLCTID</sequence>
<dbReference type="PROSITE" id="PS50042">
    <property type="entry name" value="CNMP_BINDING_3"/>
    <property type="match status" value="1"/>
</dbReference>
<dbReference type="InterPro" id="IPR018335">
    <property type="entry name" value="Tscrpt_reg_HTH_Crp-type_CS"/>
</dbReference>
<dbReference type="SUPFAM" id="SSF51206">
    <property type="entry name" value="cAMP-binding domain-like"/>
    <property type="match status" value="1"/>
</dbReference>
<dbReference type="GO" id="GO:0005829">
    <property type="term" value="C:cytosol"/>
    <property type="evidence" value="ECO:0007669"/>
    <property type="project" value="TreeGrafter"/>
</dbReference>
<evidence type="ECO:0000313" key="8">
    <source>
        <dbReference type="Proteomes" id="UP000252254"/>
    </source>
</evidence>
<dbReference type="PROSITE" id="PS51063">
    <property type="entry name" value="HTH_CRP_2"/>
    <property type="match status" value="1"/>
</dbReference>
<dbReference type="Pfam" id="PF00027">
    <property type="entry name" value="cNMP_binding"/>
    <property type="match status" value="1"/>
</dbReference>
<dbReference type="EMBL" id="QNRI01000005">
    <property type="protein sequence ID" value="RBO98207.1"/>
    <property type="molecule type" value="Genomic_DNA"/>
</dbReference>
<dbReference type="InterPro" id="IPR000595">
    <property type="entry name" value="cNMP-bd_dom"/>
</dbReference>
<dbReference type="SMART" id="SM00100">
    <property type="entry name" value="cNMP"/>
    <property type="match status" value="1"/>
</dbReference>
<evidence type="ECO:0000259" key="6">
    <source>
        <dbReference type="PROSITE" id="PS51063"/>
    </source>
</evidence>
<dbReference type="InterPro" id="IPR036390">
    <property type="entry name" value="WH_DNA-bd_sf"/>
</dbReference>
<name>A0A366E7C2_9BACI</name>
<dbReference type="InterPro" id="IPR018490">
    <property type="entry name" value="cNMP-bd_dom_sf"/>
</dbReference>
<dbReference type="CDD" id="cd00092">
    <property type="entry name" value="HTH_CRP"/>
    <property type="match status" value="1"/>
</dbReference>
<gene>
    <name evidence="7" type="ORF">DES48_10557</name>
</gene>
<organism evidence="7 8">
    <name type="scientific">Paraliobacillus ryukyuensis</name>
    <dbReference type="NCBI Taxonomy" id="200904"/>
    <lineage>
        <taxon>Bacteria</taxon>
        <taxon>Bacillati</taxon>
        <taxon>Bacillota</taxon>
        <taxon>Bacilli</taxon>
        <taxon>Bacillales</taxon>
        <taxon>Bacillaceae</taxon>
        <taxon>Paraliobacillus</taxon>
    </lineage>
</organism>
<feature type="domain" description="HTH crp-type" evidence="6">
    <location>
        <begin position="141"/>
        <end position="214"/>
    </location>
</feature>
<dbReference type="PRINTS" id="PR00034">
    <property type="entry name" value="HTHCRP"/>
</dbReference>
<evidence type="ECO:0000313" key="7">
    <source>
        <dbReference type="EMBL" id="RBO98207.1"/>
    </source>
</evidence>
<dbReference type="Proteomes" id="UP000252254">
    <property type="component" value="Unassembled WGS sequence"/>
</dbReference>
<feature type="domain" description="Cyclic nucleotide-binding" evidence="5">
    <location>
        <begin position="13"/>
        <end position="110"/>
    </location>
</feature>
<evidence type="ECO:0000256" key="1">
    <source>
        <dbReference type="ARBA" id="ARBA00023015"/>
    </source>
</evidence>
<dbReference type="PANTHER" id="PTHR24567:SF74">
    <property type="entry name" value="HTH-TYPE TRANSCRIPTIONAL REGULATOR ARCR"/>
    <property type="match status" value="1"/>
</dbReference>
<accession>A0A366E7C2</accession>
<dbReference type="Gene3D" id="1.10.10.10">
    <property type="entry name" value="Winged helix-like DNA-binding domain superfamily/Winged helix DNA-binding domain"/>
    <property type="match status" value="1"/>
</dbReference>
<keyword evidence="2" id="KW-0238">DNA-binding</keyword>
<protein>
    <submittedName>
        <fullName evidence="7">Crp/Fnr family transcriptional regulator</fullName>
    </submittedName>
</protein>
<dbReference type="InterPro" id="IPR014710">
    <property type="entry name" value="RmlC-like_jellyroll"/>
</dbReference>
<evidence type="ECO:0000259" key="5">
    <source>
        <dbReference type="PROSITE" id="PS50042"/>
    </source>
</evidence>
<dbReference type="GO" id="GO:0003677">
    <property type="term" value="F:DNA binding"/>
    <property type="evidence" value="ECO:0007669"/>
    <property type="project" value="UniProtKB-KW"/>
</dbReference>
<dbReference type="AlphaFoldDB" id="A0A366E7C2"/>
<keyword evidence="4" id="KW-0804">Transcription</keyword>
<comment type="caution">
    <text evidence="7">The sequence shown here is derived from an EMBL/GenBank/DDBJ whole genome shotgun (WGS) entry which is preliminary data.</text>
</comment>
<evidence type="ECO:0000256" key="3">
    <source>
        <dbReference type="ARBA" id="ARBA00023159"/>
    </source>
</evidence>
<keyword evidence="1" id="KW-0805">Transcription regulation</keyword>
<dbReference type="SMART" id="SM00419">
    <property type="entry name" value="HTH_CRP"/>
    <property type="match status" value="1"/>
</dbReference>
<reference evidence="7 8" key="1">
    <citation type="submission" date="2018-06" db="EMBL/GenBank/DDBJ databases">
        <title>Genomic Encyclopedia of Type Strains, Phase IV (KMG-IV): sequencing the most valuable type-strain genomes for metagenomic binning, comparative biology and taxonomic classification.</title>
        <authorList>
            <person name="Goeker M."/>
        </authorList>
    </citation>
    <scope>NUCLEOTIDE SEQUENCE [LARGE SCALE GENOMIC DNA]</scope>
    <source>
        <strain evidence="7 8">DSM 15140</strain>
    </source>
</reference>
<dbReference type="SUPFAM" id="SSF46785">
    <property type="entry name" value="Winged helix' DNA-binding domain"/>
    <property type="match status" value="1"/>
</dbReference>
<dbReference type="OrthoDB" id="9810708at2"/>
<dbReference type="InterPro" id="IPR050397">
    <property type="entry name" value="Env_Response_Regulators"/>
</dbReference>
<dbReference type="Pfam" id="PF13545">
    <property type="entry name" value="HTH_Crp_2"/>
    <property type="match status" value="1"/>
</dbReference>
<dbReference type="PROSITE" id="PS00042">
    <property type="entry name" value="HTH_CRP_1"/>
    <property type="match status" value="1"/>
</dbReference>
<dbReference type="PANTHER" id="PTHR24567">
    <property type="entry name" value="CRP FAMILY TRANSCRIPTIONAL REGULATORY PROTEIN"/>
    <property type="match status" value="1"/>
</dbReference>
<dbReference type="STRING" id="200904.GCA_900168775_01240"/>
<keyword evidence="8" id="KW-1185">Reference proteome</keyword>
<dbReference type="Gene3D" id="2.60.120.10">
    <property type="entry name" value="Jelly Rolls"/>
    <property type="match status" value="1"/>
</dbReference>
<evidence type="ECO:0000256" key="2">
    <source>
        <dbReference type="ARBA" id="ARBA00023125"/>
    </source>
</evidence>
<dbReference type="GO" id="GO:0003700">
    <property type="term" value="F:DNA-binding transcription factor activity"/>
    <property type="evidence" value="ECO:0007669"/>
    <property type="project" value="InterPro"/>
</dbReference>
<keyword evidence="3" id="KW-0010">Activator</keyword>
<dbReference type="InterPro" id="IPR012318">
    <property type="entry name" value="HTH_CRP"/>
</dbReference>
<dbReference type="InterPro" id="IPR036388">
    <property type="entry name" value="WH-like_DNA-bd_sf"/>
</dbReference>
<dbReference type="RefSeq" id="WP_079709152.1">
    <property type="nucleotide sequence ID" value="NZ_BAABQN010000005.1"/>
</dbReference>
<evidence type="ECO:0000256" key="4">
    <source>
        <dbReference type="ARBA" id="ARBA00023163"/>
    </source>
</evidence>
<dbReference type="CDD" id="cd00038">
    <property type="entry name" value="CAP_ED"/>
    <property type="match status" value="1"/>
</dbReference>
<proteinExistence type="predicted"/>